<dbReference type="PROSITE" id="PS01124">
    <property type="entry name" value="HTH_ARAC_FAMILY_2"/>
    <property type="match status" value="1"/>
</dbReference>
<dbReference type="GO" id="GO:0043565">
    <property type="term" value="F:sequence-specific DNA binding"/>
    <property type="evidence" value="ECO:0007669"/>
    <property type="project" value="InterPro"/>
</dbReference>
<dbReference type="SUPFAM" id="SSF48452">
    <property type="entry name" value="TPR-like"/>
    <property type="match status" value="2"/>
</dbReference>
<evidence type="ECO:0000256" key="1">
    <source>
        <dbReference type="ARBA" id="ARBA00023125"/>
    </source>
</evidence>
<organism evidence="4 5">
    <name type="scientific">Chryseobacterium glaciei</name>
    <dbReference type="NCBI Taxonomy" id="1685010"/>
    <lineage>
        <taxon>Bacteria</taxon>
        <taxon>Pseudomonadati</taxon>
        <taxon>Bacteroidota</taxon>
        <taxon>Flavobacteriia</taxon>
        <taxon>Flavobacteriales</taxon>
        <taxon>Weeksellaceae</taxon>
        <taxon>Chryseobacterium group</taxon>
        <taxon>Chryseobacterium</taxon>
    </lineage>
</organism>
<name>A0A172Y193_9FLAO</name>
<dbReference type="AlphaFoldDB" id="A0A172Y193"/>
<dbReference type="Pfam" id="PF12833">
    <property type="entry name" value="HTH_18"/>
    <property type="match status" value="1"/>
</dbReference>
<dbReference type="STRING" id="1685010.A0O34_21720"/>
<dbReference type="InterPro" id="IPR011990">
    <property type="entry name" value="TPR-like_helical_dom_sf"/>
</dbReference>
<feature type="domain" description="HTH araC/xylS-type" evidence="3">
    <location>
        <begin position="457"/>
        <end position="565"/>
    </location>
</feature>
<keyword evidence="5" id="KW-1185">Reference proteome</keyword>
<dbReference type="SMART" id="SM00342">
    <property type="entry name" value="HTH_ARAC"/>
    <property type="match status" value="1"/>
</dbReference>
<keyword evidence="2" id="KW-1133">Transmembrane helix</keyword>
<dbReference type="KEGG" id="chh:A0O34_21720"/>
<dbReference type="Gene3D" id="1.25.40.10">
    <property type="entry name" value="Tetratricopeptide repeat domain"/>
    <property type="match status" value="1"/>
</dbReference>
<feature type="transmembrane region" description="Helical" evidence="2">
    <location>
        <begin position="376"/>
        <end position="397"/>
    </location>
</feature>
<dbReference type="RefSeq" id="WP_066759312.1">
    <property type="nucleotide sequence ID" value="NZ_CP015199.1"/>
</dbReference>
<dbReference type="InterPro" id="IPR018060">
    <property type="entry name" value="HTH_AraC"/>
</dbReference>
<accession>A0A172Y193</accession>
<keyword evidence="2" id="KW-0472">Membrane</keyword>
<evidence type="ECO:0000313" key="5">
    <source>
        <dbReference type="Proteomes" id="UP000077824"/>
    </source>
</evidence>
<gene>
    <name evidence="4" type="ORF">A0O34_21720</name>
</gene>
<dbReference type="Proteomes" id="UP000077824">
    <property type="component" value="Chromosome"/>
</dbReference>
<sequence length="571" mass="67745">MKIQALILFLIGYNLLYAQTNIKTDSLKNYTYQELQEKFYDYNYDGKSDESKLIAQYYLSKAKQEKNNSQIAEGYAFMYVNENEENALKYIDSMSVVSKKINEDIYPTRIYLLKANIFLKFNNQKEALNNYIIGLKYAKQRNNKRQIALAETNIAYLNNYVGKHLEAALILRYYMDNADYLNENEVEKIRVNLADTYIEINKLDSANSLINRGLRVFKNKDTYRYYQYLILSGSYHLKLKKYQMAIDNLLQCKKYFFTTDDERNKNYTLYYLGESYVGIKQKQKAVQNFAEIDSLIQKSDYIFPELRRVYTYLIDYYKEKKDKEKQLFYIERFLTIDQILDSEFSYVSRELPRRYDKPNLLKEKEAIINELATKKIFFYISLGVLSLILWLFVYLYYKTKKSEKQHRKIAQDLVHSVYESHKVRKETETQNENLSYTEPQENLKDKTTRVIAEEVAKTILKELELFESKEHFLKKGITLATLAKKIKTNSNYLSEIINTHKGKNFNAYLNDLRIDYAISRLAKDKKFSSYKLAIIAEELGYNNEQAFTTAFKKKTGTPLTIYLKEVEKENL</sequence>
<dbReference type="PANTHER" id="PTHR43280">
    <property type="entry name" value="ARAC-FAMILY TRANSCRIPTIONAL REGULATOR"/>
    <property type="match status" value="1"/>
</dbReference>
<keyword evidence="2" id="KW-0812">Transmembrane</keyword>
<keyword evidence="1" id="KW-0238">DNA-binding</keyword>
<dbReference type="Gene3D" id="1.10.10.60">
    <property type="entry name" value="Homeodomain-like"/>
    <property type="match status" value="2"/>
</dbReference>
<evidence type="ECO:0000313" key="4">
    <source>
        <dbReference type="EMBL" id="ANF52981.1"/>
    </source>
</evidence>
<dbReference type="GO" id="GO:0003700">
    <property type="term" value="F:DNA-binding transcription factor activity"/>
    <property type="evidence" value="ECO:0007669"/>
    <property type="project" value="InterPro"/>
</dbReference>
<protein>
    <recommendedName>
        <fullName evidence="3">HTH araC/xylS-type domain-containing protein</fullName>
    </recommendedName>
</protein>
<dbReference type="OrthoDB" id="5295174at2"/>
<dbReference type="PANTHER" id="PTHR43280:SF34">
    <property type="entry name" value="ARAC-FAMILY TRANSCRIPTIONAL REGULATOR"/>
    <property type="match status" value="1"/>
</dbReference>
<dbReference type="EMBL" id="CP015199">
    <property type="protein sequence ID" value="ANF52981.1"/>
    <property type="molecule type" value="Genomic_DNA"/>
</dbReference>
<reference evidence="4 5" key="1">
    <citation type="submission" date="2016-04" db="EMBL/GenBank/DDBJ databases">
        <title>Complete Genome Sequence of Chryseobacterium sp. IHBB 10212.</title>
        <authorList>
            <person name="Pal M."/>
            <person name="Swarnkar M.K."/>
            <person name="Kaushal K."/>
            <person name="Chhibber S."/>
            <person name="Singh A.K."/>
            <person name="Gulati A."/>
        </authorList>
    </citation>
    <scope>NUCLEOTIDE SEQUENCE [LARGE SCALE GENOMIC DNA]</scope>
    <source>
        <strain evidence="4 5">IHBB 10212</strain>
    </source>
</reference>
<evidence type="ECO:0000259" key="3">
    <source>
        <dbReference type="PROSITE" id="PS01124"/>
    </source>
</evidence>
<proteinExistence type="predicted"/>
<evidence type="ECO:0000256" key="2">
    <source>
        <dbReference type="SAM" id="Phobius"/>
    </source>
</evidence>